<dbReference type="InterPro" id="IPR015683">
    <property type="entry name" value="Ionotropic_Glu_rcpt"/>
</dbReference>
<dbReference type="InterPro" id="IPR019594">
    <property type="entry name" value="Glu/Gly-bd"/>
</dbReference>
<dbReference type="FunFam" id="3.40.190.10:FF:000178">
    <property type="entry name" value="Glutamate receptor subunit"/>
    <property type="match status" value="1"/>
</dbReference>
<keyword evidence="25" id="KW-1185">Reference proteome</keyword>
<evidence type="ECO:0000256" key="18">
    <source>
        <dbReference type="PIRSR" id="PIRSR601508-3"/>
    </source>
</evidence>
<feature type="binding site" evidence="16">
    <location>
        <position position="704"/>
    </location>
    <ligand>
        <name>L-glutamate</name>
        <dbReference type="ChEBI" id="CHEBI:29985"/>
    </ligand>
</feature>
<evidence type="ECO:0000256" key="13">
    <source>
        <dbReference type="ARBA" id="ARBA00023286"/>
    </source>
</evidence>
<evidence type="ECO:0000256" key="3">
    <source>
        <dbReference type="ARBA" id="ARBA00022448"/>
    </source>
</evidence>
<evidence type="ECO:0000256" key="9">
    <source>
        <dbReference type="ARBA" id="ARBA00023136"/>
    </source>
</evidence>
<evidence type="ECO:0000313" key="25">
    <source>
        <dbReference type="Proteomes" id="UP000299102"/>
    </source>
</evidence>
<dbReference type="InterPro" id="IPR001508">
    <property type="entry name" value="Iono_Glu_rcpt_met"/>
</dbReference>
<evidence type="ECO:0000256" key="16">
    <source>
        <dbReference type="PIRSR" id="PIRSR601508-1"/>
    </source>
</evidence>
<keyword evidence="6 20" id="KW-1133">Transmembrane helix</keyword>
<dbReference type="Pfam" id="PF01094">
    <property type="entry name" value="ANF_receptor"/>
    <property type="match status" value="1"/>
</dbReference>
<dbReference type="GO" id="GO:0045211">
    <property type="term" value="C:postsynaptic membrane"/>
    <property type="evidence" value="ECO:0007669"/>
    <property type="project" value="UniProtKB-SubCell"/>
</dbReference>
<evidence type="ECO:0000256" key="11">
    <source>
        <dbReference type="ARBA" id="ARBA00023180"/>
    </source>
</evidence>
<dbReference type="InterPro" id="IPR028082">
    <property type="entry name" value="Peripla_BP_I"/>
</dbReference>
<evidence type="ECO:0000256" key="8">
    <source>
        <dbReference type="ARBA" id="ARBA00023065"/>
    </source>
</evidence>
<feature type="chain" id="PRO_5020035535" evidence="21">
    <location>
        <begin position="20"/>
        <end position="943"/>
    </location>
</feature>
<feature type="transmembrane region" description="Helical" evidence="20">
    <location>
        <begin position="625"/>
        <end position="647"/>
    </location>
</feature>
<evidence type="ECO:0000256" key="7">
    <source>
        <dbReference type="ARBA" id="ARBA00023018"/>
    </source>
</evidence>
<comment type="caution">
    <text evidence="24">The sequence shown here is derived from an EMBL/GenBank/DDBJ whole genome shotgun (WGS) entry which is preliminary data.</text>
</comment>
<evidence type="ECO:0000256" key="14">
    <source>
        <dbReference type="ARBA" id="ARBA00023303"/>
    </source>
</evidence>
<dbReference type="Gene3D" id="3.40.50.2300">
    <property type="match status" value="2"/>
</dbReference>
<keyword evidence="5 20" id="KW-0812">Transmembrane</keyword>
<dbReference type="FunFam" id="3.40.190.10:FF:000061">
    <property type="entry name" value="Glutamate receptor, ionotropic kainate"/>
    <property type="match status" value="1"/>
</dbReference>
<accession>A0A4C1W788</accession>
<feature type="binding site" evidence="16">
    <location>
        <position position="537"/>
    </location>
    <ligand>
        <name>L-glutamate</name>
        <dbReference type="ChEBI" id="CHEBI:29985"/>
    </ligand>
</feature>
<dbReference type="OrthoDB" id="5984008at2759"/>
<evidence type="ECO:0000256" key="20">
    <source>
        <dbReference type="SAM" id="Phobius"/>
    </source>
</evidence>
<dbReference type="GO" id="GO:0015276">
    <property type="term" value="F:ligand-gated monoatomic ion channel activity"/>
    <property type="evidence" value="ECO:0007669"/>
    <property type="project" value="InterPro"/>
</dbReference>
<feature type="compositionally biased region" description="Basic and acidic residues" evidence="19">
    <location>
        <begin position="933"/>
        <end position="943"/>
    </location>
</feature>
<proteinExistence type="inferred from homology"/>
<feature type="transmembrane region" description="Helical" evidence="20">
    <location>
        <begin position="838"/>
        <end position="856"/>
    </location>
</feature>
<evidence type="ECO:0000256" key="15">
    <source>
        <dbReference type="ARBA" id="ARBA00034100"/>
    </source>
</evidence>
<feature type="region of interest" description="Disordered" evidence="19">
    <location>
        <begin position="894"/>
        <end position="943"/>
    </location>
</feature>
<feature type="binding site" evidence="16">
    <location>
        <position position="532"/>
    </location>
    <ligand>
        <name>L-glutamate</name>
        <dbReference type="ChEBI" id="CHEBI:29985"/>
    </ligand>
</feature>
<feature type="transmembrane region" description="Helical" evidence="20">
    <location>
        <begin position="653"/>
        <end position="674"/>
    </location>
</feature>
<feature type="binding site" evidence="16">
    <location>
        <position position="705"/>
    </location>
    <ligand>
        <name>L-glutamate</name>
        <dbReference type="ChEBI" id="CHEBI:29985"/>
    </ligand>
</feature>
<dbReference type="PRINTS" id="PR00177">
    <property type="entry name" value="NMDARECEPTOR"/>
</dbReference>
<evidence type="ECO:0000313" key="24">
    <source>
        <dbReference type="EMBL" id="GBP47226.1"/>
    </source>
</evidence>
<feature type="domain" description="Ionotropic glutamate receptor L-glutamate and glycine-binding" evidence="23">
    <location>
        <begin position="455"/>
        <end position="520"/>
    </location>
</feature>
<feature type="binding site" evidence="16">
    <location>
        <position position="750"/>
    </location>
    <ligand>
        <name>L-glutamate</name>
        <dbReference type="ChEBI" id="CHEBI:29985"/>
    </ligand>
</feature>
<keyword evidence="4" id="KW-1003">Cell membrane</keyword>
<dbReference type="SUPFAM" id="SSF53850">
    <property type="entry name" value="Periplasmic binding protein-like II"/>
    <property type="match status" value="1"/>
</dbReference>
<evidence type="ECO:0000256" key="17">
    <source>
        <dbReference type="PIRSR" id="PIRSR601508-2"/>
    </source>
</evidence>
<dbReference type="SUPFAM" id="SSF53822">
    <property type="entry name" value="Periplasmic binding protein-like I"/>
    <property type="match status" value="1"/>
</dbReference>
<evidence type="ECO:0000256" key="1">
    <source>
        <dbReference type="ARBA" id="ARBA00004651"/>
    </source>
</evidence>
<keyword evidence="7" id="KW-0770">Synapse</keyword>
<sequence length="943" mass="104008">MKLNLIVIWLLYGISPILAEEEKATGLSVATLHAEPTLAMQMAAAADAALEDAAEEAQQQADIGTVAVGDAEPGEPVDLLRALCQLAETGALVWVCGACGGEAVALRAAAARAGLLQMNVERAPLEVGADALGLYPSEEVLAHVAAILMTDKGWRRVVLLHETAPPSALLALTDEATPIAVTARRLPPTSDDALLRNLLLVLKRSGVQNFAVWCGPECLLRVLDAAQRVGLLSERQSYLLLDLDMHTLHLANYSYGGANITGIRLFDPSSETVQKAMNSWSKAYLKRTKVTQDGRKWHRRRNAEEDTAEVARELVVAPPTALLLTYDAVRLAAAAWRALQPLPQLSEPLSCTSGRGSLHTQTLLNYMRTMEMSGTTGPLRFEKGGQRAQPALEVVELERGGHATAVARWVPVTGAAGAAGEHALLWTRPPVLTQIDSGDSMTNRTYNILIALKDPYIMHRESAARLSGNERFEGFCVELIERLASVLHFNYTFVLLEKGVGYGSYNNKTGWDGMMRKLLDDENIHFAITDLTITAERERAVDFTTPFMNLGISILFTQPTEPAPAFFAFLLPFSPGVWGFLGLAYLGTTLLLYVVGRLCPEEWQNPYPCIEEPIALENQFTLQNAFWFTLGSVLLQGSEIAPVAYGTRSVASMWWLFALVITSSYTANLATLLAKKTTTDRIHDVKELANNDEGISYGALFGGSTYDFFQKSQDPTYIKMYEHMRQEKMPANNDAGIERVLEGNYAFLTESTTIEYLTQRNCEVKKIGGQLDSKGYGIAMKKNSTCRQELNLALLNLQENGDLREMKNKWWNERHGGGSCTKSAEVESEELSLRNFKGLFFVLLVGSILGVVLSFVDLTLHARRTALLHGVTWGSQLWAEIRFVFQFERGEKPLQLAPSPTPERSIRAKSSSTSPLQTRRRSTRHTLRTMTPPHDDIRSTPSH</sequence>
<dbReference type="SMART" id="SM00918">
    <property type="entry name" value="Lig_chan-Glu_bd"/>
    <property type="match status" value="1"/>
</dbReference>
<dbReference type="Gene3D" id="1.10.287.70">
    <property type="match status" value="1"/>
</dbReference>
<evidence type="ECO:0000256" key="19">
    <source>
        <dbReference type="SAM" id="MobiDB-lite"/>
    </source>
</evidence>
<dbReference type="EMBL" id="BGZK01000498">
    <property type="protein sequence ID" value="GBP47226.1"/>
    <property type="molecule type" value="Genomic_DNA"/>
</dbReference>
<dbReference type="PANTHER" id="PTHR18966">
    <property type="entry name" value="IONOTROPIC GLUTAMATE RECEPTOR"/>
    <property type="match status" value="1"/>
</dbReference>
<dbReference type="SMART" id="SM00079">
    <property type="entry name" value="PBPe"/>
    <property type="match status" value="1"/>
</dbReference>
<keyword evidence="10 24" id="KW-0675">Receptor</keyword>
<dbReference type="Gene3D" id="3.40.190.10">
    <property type="entry name" value="Periplasmic binding protein-like II"/>
    <property type="match status" value="1"/>
</dbReference>
<feature type="compositionally biased region" description="Basic residues" evidence="19">
    <location>
        <begin position="918"/>
        <end position="927"/>
    </location>
</feature>
<dbReference type="Pfam" id="PF00060">
    <property type="entry name" value="Lig_chan"/>
    <property type="match status" value="1"/>
</dbReference>
<comment type="similarity">
    <text evidence="2">Belongs to the glutamate-gated ion channel (TC 1.A.10.1) family.</text>
</comment>
<evidence type="ECO:0000259" key="23">
    <source>
        <dbReference type="SMART" id="SM00918"/>
    </source>
</evidence>
<keyword evidence="9 20" id="KW-0472">Membrane</keyword>
<reference evidence="24 25" key="1">
    <citation type="journal article" date="2019" name="Commun. Biol.">
        <title>The bagworm genome reveals a unique fibroin gene that provides high tensile strength.</title>
        <authorList>
            <person name="Kono N."/>
            <person name="Nakamura H."/>
            <person name="Ohtoshi R."/>
            <person name="Tomita M."/>
            <person name="Numata K."/>
            <person name="Arakawa K."/>
        </authorList>
    </citation>
    <scope>NUCLEOTIDE SEQUENCE [LARGE SCALE GENOMIC DNA]</scope>
</reference>
<evidence type="ECO:0000256" key="10">
    <source>
        <dbReference type="ARBA" id="ARBA00023170"/>
    </source>
</evidence>
<keyword evidence="8" id="KW-0406">Ion transport</keyword>
<dbReference type="Proteomes" id="UP000299102">
    <property type="component" value="Unassembled WGS sequence"/>
</dbReference>
<keyword evidence="18" id="KW-1015">Disulfide bond</keyword>
<gene>
    <name evidence="24" type="primary">GRIK3</name>
    <name evidence="24" type="ORF">EVAR_20230_1</name>
</gene>
<evidence type="ECO:0000256" key="6">
    <source>
        <dbReference type="ARBA" id="ARBA00022989"/>
    </source>
</evidence>
<keyword evidence="13" id="KW-1071">Ligand-gated ion channel</keyword>
<feature type="site" description="Crucial to convey clamshell closure to channel opening" evidence="17">
    <location>
        <position position="682"/>
    </location>
</feature>
<evidence type="ECO:0000259" key="22">
    <source>
        <dbReference type="SMART" id="SM00079"/>
    </source>
</evidence>
<evidence type="ECO:0000256" key="12">
    <source>
        <dbReference type="ARBA" id="ARBA00023257"/>
    </source>
</evidence>
<feature type="compositionally biased region" description="Polar residues" evidence="19">
    <location>
        <begin position="908"/>
        <end position="917"/>
    </location>
</feature>
<evidence type="ECO:0000256" key="5">
    <source>
        <dbReference type="ARBA" id="ARBA00022692"/>
    </source>
</evidence>
<dbReference type="AlphaFoldDB" id="A0A4C1W788"/>
<feature type="disulfide bond" evidence="18">
    <location>
        <begin position="762"/>
        <end position="820"/>
    </location>
</feature>
<evidence type="ECO:0000256" key="4">
    <source>
        <dbReference type="ARBA" id="ARBA00022475"/>
    </source>
</evidence>
<evidence type="ECO:0000256" key="2">
    <source>
        <dbReference type="ARBA" id="ARBA00008685"/>
    </source>
</evidence>
<keyword evidence="21" id="KW-0732">Signal</keyword>
<feature type="domain" description="Ionotropic glutamate receptor C-terminal" evidence="22">
    <location>
        <begin position="445"/>
        <end position="813"/>
    </location>
</feature>
<dbReference type="FunFam" id="1.10.287.70:FF:000105">
    <property type="entry name" value="Eye-enriched kainate receptor, isoform A"/>
    <property type="match status" value="1"/>
</dbReference>
<dbReference type="InterPro" id="IPR001320">
    <property type="entry name" value="Iontro_rcpt_C"/>
</dbReference>
<feature type="signal peptide" evidence="21">
    <location>
        <begin position="1"/>
        <end position="19"/>
    </location>
</feature>
<keyword evidence="14" id="KW-0407">Ion channel</keyword>
<keyword evidence="12" id="KW-0628">Postsynaptic cell membrane</keyword>
<keyword evidence="11" id="KW-0325">Glycoprotein</keyword>
<dbReference type="InterPro" id="IPR001828">
    <property type="entry name" value="ANF_lig-bd_rcpt"/>
</dbReference>
<organism evidence="24 25">
    <name type="scientific">Eumeta variegata</name>
    <name type="common">Bagworm moth</name>
    <name type="synonym">Eumeta japonica</name>
    <dbReference type="NCBI Taxonomy" id="151549"/>
    <lineage>
        <taxon>Eukaryota</taxon>
        <taxon>Metazoa</taxon>
        <taxon>Ecdysozoa</taxon>
        <taxon>Arthropoda</taxon>
        <taxon>Hexapoda</taxon>
        <taxon>Insecta</taxon>
        <taxon>Pterygota</taxon>
        <taxon>Neoptera</taxon>
        <taxon>Endopterygota</taxon>
        <taxon>Lepidoptera</taxon>
        <taxon>Glossata</taxon>
        <taxon>Ditrysia</taxon>
        <taxon>Tineoidea</taxon>
        <taxon>Psychidae</taxon>
        <taxon>Oiketicinae</taxon>
        <taxon>Eumeta</taxon>
    </lineage>
</organism>
<dbReference type="Pfam" id="PF10613">
    <property type="entry name" value="Lig_chan-Glu_bd"/>
    <property type="match status" value="1"/>
</dbReference>
<name>A0A4C1W788_EUMVA</name>
<keyword evidence="3" id="KW-0813">Transport</keyword>
<feature type="transmembrane region" description="Helical" evidence="20">
    <location>
        <begin position="566"/>
        <end position="595"/>
    </location>
</feature>
<protein>
    <submittedName>
        <fullName evidence="24">Glutamate receptor ionotropic, kainate 3</fullName>
    </submittedName>
</protein>
<dbReference type="GO" id="GO:0038023">
    <property type="term" value="F:signaling receptor activity"/>
    <property type="evidence" value="ECO:0007669"/>
    <property type="project" value="InterPro"/>
</dbReference>
<dbReference type="STRING" id="151549.A0A4C1W788"/>
<evidence type="ECO:0000256" key="21">
    <source>
        <dbReference type="SAM" id="SignalP"/>
    </source>
</evidence>
<comment type="subcellular location">
    <subcellularLocation>
        <location evidence="1">Cell membrane</location>
        <topology evidence="1">Multi-pass membrane protein</topology>
    </subcellularLocation>
    <subcellularLocation>
        <location evidence="15">Postsynaptic cell membrane</location>
    </subcellularLocation>
</comment>